<sequence length="72" mass="7876">MVILSESQSVTSEEFTNVTELLHLHPDPPDQPLTPPHDSALWLHLLISPNHKHRPSKGSPAHGESPQSSVEG</sequence>
<accession>A0ABV0U0F7</accession>
<gene>
    <name evidence="2" type="ORF">ILYODFUR_031062</name>
</gene>
<evidence type="ECO:0000256" key="1">
    <source>
        <dbReference type="SAM" id="MobiDB-lite"/>
    </source>
</evidence>
<dbReference type="Proteomes" id="UP001482620">
    <property type="component" value="Unassembled WGS sequence"/>
</dbReference>
<reference evidence="2 3" key="1">
    <citation type="submission" date="2021-06" db="EMBL/GenBank/DDBJ databases">
        <authorList>
            <person name="Palmer J.M."/>
        </authorList>
    </citation>
    <scope>NUCLEOTIDE SEQUENCE [LARGE SCALE GENOMIC DNA]</scope>
    <source>
        <strain evidence="3">if_2019</strain>
        <tissue evidence="2">Muscle</tissue>
    </source>
</reference>
<dbReference type="EMBL" id="JAHRIQ010051085">
    <property type="protein sequence ID" value="MEQ2238226.1"/>
    <property type="molecule type" value="Genomic_DNA"/>
</dbReference>
<proteinExistence type="predicted"/>
<name>A0ABV0U0F7_9TELE</name>
<feature type="region of interest" description="Disordered" evidence="1">
    <location>
        <begin position="49"/>
        <end position="72"/>
    </location>
</feature>
<protein>
    <submittedName>
        <fullName evidence="2">Uncharacterized protein</fullName>
    </submittedName>
</protein>
<keyword evidence="3" id="KW-1185">Reference proteome</keyword>
<comment type="caution">
    <text evidence="2">The sequence shown here is derived from an EMBL/GenBank/DDBJ whole genome shotgun (WGS) entry which is preliminary data.</text>
</comment>
<evidence type="ECO:0000313" key="2">
    <source>
        <dbReference type="EMBL" id="MEQ2238226.1"/>
    </source>
</evidence>
<evidence type="ECO:0000313" key="3">
    <source>
        <dbReference type="Proteomes" id="UP001482620"/>
    </source>
</evidence>
<organism evidence="2 3">
    <name type="scientific">Ilyodon furcidens</name>
    <name type="common">goldbreast splitfin</name>
    <dbReference type="NCBI Taxonomy" id="33524"/>
    <lineage>
        <taxon>Eukaryota</taxon>
        <taxon>Metazoa</taxon>
        <taxon>Chordata</taxon>
        <taxon>Craniata</taxon>
        <taxon>Vertebrata</taxon>
        <taxon>Euteleostomi</taxon>
        <taxon>Actinopterygii</taxon>
        <taxon>Neopterygii</taxon>
        <taxon>Teleostei</taxon>
        <taxon>Neoteleostei</taxon>
        <taxon>Acanthomorphata</taxon>
        <taxon>Ovalentaria</taxon>
        <taxon>Atherinomorphae</taxon>
        <taxon>Cyprinodontiformes</taxon>
        <taxon>Goodeidae</taxon>
        <taxon>Ilyodon</taxon>
    </lineage>
</organism>